<keyword evidence="3" id="KW-1185">Reference proteome</keyword>
<evidence type="ECO:0000313" key="2">
    <source>
        <dbReference type="EMBL" id="GAA1997952.1"/>
    </source>
</evidence>
<feature type="compositionally biased region" description="Low complexity" evidence="1">
    <location>
        <begin position="61"/>
        <end position="72"/>
    </location>
</feature>
<dbReference type="Proteomes" id="UP001500326">
    <property type="component" value="Unassembled WGS sequence"/>
</dbReference>
<evidence type="ECO:0000313" key="3">
    <source>
        <dbReference type="Proteomes" id="UP001500326"/>
    </source>
</evidence>
<dbReference type="EMBL" id="BAAAOH010000001">
    <property type="protein sequence ID" value="GAA1997952.1"/>
    <property type="molecule type" value="Genomic_DNA"/>
</dbReference>
<proteinExistence type="predicted"/>
<organism evidence="2 3">
    <name type="scientific">Microbacterium pumilum</name>
    <dbReference type="NCBI Taxonomy" id="344165"/>
    <lineage>
        <taxon>Bacteria</taxon>
        <taxon>Bacillati</taxon>
        <taxon>Actinomycetota</taxon>
        <taxon>Actinomycetes</taxon>
        <taxon>Micrococcales</taxon>
        <taxon>Microbacteriaceae</taxon>
        <taxon>Microbacterium</taxon>
    </lineage>
</organism>
<protein>
    <submittedName>
        <fullName evidence="2">Uncharacterized protein</fullName>
    </submittedName>
</protein>
<sequence>MRTISAIAKRLIETTAGDAVSSAHPESTYAADHSTTEIPIAESGSQRWDTGSQSRGPLVGRAQVAPARRQAA</sequence>
<accession>A0ABN2T482</accession>
<gene>
    <name evidence="2" type="ORF">GCM10009777_38930</name>
</gene>
<evidence type="ECO:0000256" key="1">
    <source>
        <dbReference type="SAM" id="MobiDB-lite"/>
    </source>
</evidence>
<name>A0ABN2T482_9MICO</name>
<comment type="caution">
    <text evidence="2">The sequence shown here is derived from an EMBL/GenBank/DDBJ whole genome shotgun (WGS) entry which is preliminary data.</text>
</comment>
<feature type="region of interest" description="Disordered" evidence="1">
    <location>
        <begin position="18"/>
        <end position="72"/>
    </location>
</feature>
<reference evidence="2 3" key="1">
    <citation type="journal article" date="2019" name="Int. J. Syst. Evol. Microbiol.">
        <title>The Global Catalogue of Microorganisms (GCM) 10K type strain sequencing project: providing services to taxonomists for standard genome sequencing and annotation.</title>
        <authorList>
            <consortium name="The Broad Institute Genomics Platform"/>
            <consortium name="The Broad Institute Genome Sequencing Center for Infectious Disease"/>
            <person name="Wu L."/>
            <person name="Ma J."/>
        </authorList>
    </citation>
    <scope>NUCLEOTIDE SEQUENCE [LARGE SCALE GENOMIC DNA]</scope>
    <source>
        <strain evidence="2 3">JCM 14902</strain>
    </source>
</reference>
<feature type="compositionally biased region" description="Polar residues" evidence="1">
    <location>
        <begin position="43"/>
        <end position="55"/>
    </location>
</feature>